<dbReference type="GO" id="GO:0003677">
    <property type="term" value="F:DNA binding"/>
    <property type="evidence" value="ECO:0007669"/>
    <property type="project" value="TreeGrafter"/>
</dbReference>
<feature type="domain" description="AAA+ ATPase" evidence="2">
    <location>
        <begin position="219"/>
        <end position="366"/>
    </location>
</feature>
<dbReference type="OrthoDB" id="9996895at2759"/>
<dbReference type="PANTHER" id="PTHR23389">
    <property type="entry name" value="CHROMOSOME TRANSMISSION FIDELITY FACTOR 18"/>
    <property type="match status" value="1"/>
</dbReference>
<feature type="region of interest" description="Disordered" evidence="1">
    <location>
        <begin position="25"/>
        <end position="48"/>
    </location>
</feature>
<comment type="caution">
    <text evidence="3">The sequence shown here is derived from an EMBL/GenBank/DDBJ whole genome shotgun (WGS) entry which is preliminary data.</text>
</comment>
<dbReference type="Pfam" id="PF00004">
    <property type="entry name" value="AAA"/>
    <property type="match status" value="1"/>
</dbReference>
<dbReference type="Proteomes" id="UP000192578">
    <property type="component" value="Unassembled WGS sequence"/>
</dbReference>
<dbReference type="InterPro" id="IPR027417">
    <property type="entry name" value="P-loop_NTPase"/>
</dbReference>
<protein>
    <recommendedName>
        <fullName evidence="2">AAA+ ATPase domain-containing protein</fullName>
    </recommendedName>
</protein>
<dbReference type="SUPFAM" id="SSF52540">
    <property type="entry name" value="P-loop containing nucleoside triphosphate hydrolases"/>
    <property type="match status" value="1"/>
</dbReference>
<dbReference type="PANTHER" id="PTHR23389:SF21">
    <property type="entry name" value="ATPASE FAMILY AAA DOMAIN-CONTAINING PROTEIN 5"/>
    <property type="match status" value="1"/>
</dbReference>
<dbReference type="CDD" id="cd00009">
    <property type="entry name" value="AAA"/>
    <property type="match status" value="1"/>
</dbReference>
<keyword evidence="4" id="KW-1185">Reference proteome</keyword>
<feature type="region of interest" description="Disordered" evidence="1">
    <location>
        <begin position="486"/>
        <end position="515"/>
    </location>
</feature>
<dbReference type="InterPro" id="IPR003593">
    <property type="entry name" value="AAA+_ATPase"/>
</dbReference>
<dbReference type="InterPro" id="IPR003959">
    <property type="entry name" value="ATPase_AAA_core"/>
</dbReference>
<sequence length="724" mass="80468">MACFGSDSSRYLDELLQPLSYSATKKRKTDNLSASASTDQKKRRTSRGLTSWLKPPCVLVESSPERSPSPARIDIPLAPRKEARADPYPLRALNAAVIESVLADLETRGSSVNVRKCFERLTLLRQTCDRNDTWTSKYAPSESFSLLGNDFALLTLKTWLNNWKLFIEKNDLEQAFGKENGAKKSKRGGGKDKSLSRRHYADSSDEYCDDDDLAPEEMPLTGYMIYGPPGVGKTAAMHALAVELGFTVLEINPASCKDAKQILVQSLEATQSHRVHASATWSTTSHLLSQQMLSAKREDVARRNTLILIDDADVLPEGEEAFLTELEKMLKKTKRPVIFTISELSKIRLIQTESLPCGDLDFLRQPLVDVACYIILIALAESIVLSYSDAADLVKSTNGDLRSSINMTQFWWAAQGTRTPPTTAPPPVSASRPPSHDMNDTITLDSTVVADRTMEIEDTEDLVILPEVMAHMDVMLGGVCKGEAGEDSVGDSQTDSGIGSCFPSQLSPTKTTRRRDISPEMCDRMVKLRTDRRFLREFVGMETKSAVALITSAADGQFRSNCLSNNPFLAGVSEEYYEDAMTRGCCFPAVRRSMEISREYEEALVAVGMTPGQKTSLTGVDPTKSGRALYHRYGQFNPQIHVRGRQFGTEHWGFVRAMAYSELKRQQQDEPVKRRRARGFYNYLGKVTLDLPDELIKQISYRLGGEEAPEPSQSDPSDDLPLGF</sequence>
<dbReference type="EMBL" id="MTYJ01000074">
    <property type="protein sequence ID" value="OQV16448.1"/>
    <property type="molecule type" value="Genomic_DNA"/>
</dbReference>
<feature type="region of interest" description="Disordered" evidence="1">
    <location>
        <begin position="178"/>
        <end position="211"/>
    </location>
</feature>
<feature type="region of interest" description="Disordered" evidence="1">
    <location>
        <begin position="418"/>
        <end position="440"/>
    </location>
</feature>
<dbReference type="GO" id="GO:0005634">
    <property type="term" value="C:nucleus"/>
    <property type="evidence" value="ECO:0007669"/>
    <property type="project" value="TreeGrafter"/>
</dbReference>
<dbReference type="AlphaFoldDB" id="A0A1W0WMM2"/>
<proteinExistence type="predicted"/>
<gene>
    <name evidence="3" type="ORF">BV898_09439</name>
</gene>
<reference evidence="4" key="1">
    <citation type="submission" date="2017-01" db="EMBL/GenBank/DDBJ databases">
        <title>Comparative genomics of anhydrobiosis in the tardigrade Hypsibius dujardini.</title>
        <authorList>
            <person name="Yoshida Y."/>
            <person name="Koutsovoulos G."/>
            <person name="Laetsch D."/>
            <person name="Stevens L."/>
            <person name="Kumar S."/>
            <person name="Horikawa D."/>
            <person name="Ishino K."/>
            <person name="Komine S."/>
            <person name="Tomita M."/>
            <person name="Blaxter M."/>
            <person name="Arakawa K."/>
        </authorList>
    </citation>
    <scope>NUCLEOTIDE SEQUENCE [LARGE SCALE GENOMIC DNA]</scope>
    <source>
        <strain evidence="4">Z151</strain>
    </source>
</reference>
<evidence type="ECO:0000256" key="1">
    <source>
        <dbReference type="SAM" id="MobiDB-lite"/>
    </source>
</evidence>
<feature type="compositionally biased region" description="Basic and acidic residues" evidence="1">
    <location>
        <begin position="189"/>
        <end position="202"/>
    </location>
</feature>
<name>A0A1W0WMM2_HYPEX</name>
<accession>A0A1W0WMM2</accession>
<dbReference type="Gene3D" id="3.40.50.300">
    <property type="entry name" value="P-loop containing nucleotide triphosphate hydrolases"/>
    <property type="match status" value="1"/>
</dbReference>
<evidence type="ECO:0000313" key="4">
    <source>
        <dbReference type="Proteomes" id="UP000192578"/>
    </source>
</evidence>
<evidence type="ECO:0000313" key="3">
    <source>
        <dbReference type="EMBL" id="OQV16448.1"/>
    </source>
</evidence>
<feature type="region of interest" description="Disordered" evidence="1">
    <location>
        <begin position="703"/>
        <end position="724"/>
    </location>
</feature>
<dbReference type="GO" id="GO:0016887">
    <property type="term" value="F:ATP hydrolysis activity"/>
    <property type="evidence" value="ECO:0007669"/>
    <property type="project" value="InterPro"/>
</dbReference>
<organism evidence="3 4">
    <name type="scientific">Hypsibius exemplaris</name>
    <name type="common">Freshwater tardigrade</name>
    <dbReference type="NCBI Taxonomy" id="2072580"/>
    <lineage>
        <taxon>Eukaryota</taxon>
        <taxon>Metazoa</taxon>
        <taxon>Ecdysozoa</taxon>
        <taxon>Tardigrada</taxon>
        <taxon>Eutardigrada</taxon>
        <taxon>Parachela</taxon>
        <taxon>Hypsibioidea</taxon>
        <taxon>Hypsibiidae</taxon>
        <taxon>Hypsibius</taxon>
    </lineage>
</organism>
<feature type="compositionally biased region" description="Polar residues" evidence="1">
    <location>
        <begin position="490"/>
        <end position="510"/>
    </location>
</feature>
<dbReference type="SMART" id="SM00382">
    <property type="entry name" value="AAA"/>
    <property type="match status" value="1"/>
</dbReference>
<dbReference type="GO" id="GO:0061860">
    <property type="term" value="F:DNA clamp unloader activity"/>
    <property type="evidence" value="ECO:0007669"/>
    <property type="project" value="TreeGrafter"/>
</dbReference>
<dbReference type="GO" id="GO:0005524">
    <property type="term" value="F:ATP binding"/>
    <property type="evidence" value="ECO:0007669"/>
    <property type="project" value="InterPro"/>
</dbReference>
<evidence type="ECO:0000259" key="2">
    <source>
        <dbReference type="SMART" id="SM00382"/>
    </source>
</evidence>